<name>A0ABY7DV24_MYAAR</name>
<dbReference type="EMBL" id="CP111014">
    <property type="protein sequence ID" value="WAR00749.1"/>
    <property type="molecule type" value="Genomic_DNA"/>
</dbReference>
<evidence type="ECO:0000256" key="4">
    <source>
        <dbReference type="ARBA" id="ARBA00006739"/>
    </source>
</evidence>
<dbReference type="EC" id="2.4.1.80" evidence="5"/>
<evidence type="ECO:0000256" key="6">
    <source>
        <dbReference type="ARBA" id="ARBA00022676"/>
    </source>
</evidence>
<comment type="subcellular location">
    <subcellularLocation>
        <location evidence="1">Membrane</location>
        <topology evidence="1">Multi-pass membrane protein</topology>
    </subcellularLocation>
</comment>
<evidence type="ECO:0000256" key="11">
    <source>
        <dbReference type="SAM" id="Phobius"/>
    </source>
</evidence>
<evidence type="ECO:0000256" key="7">
    <source>
        <dbReference type="ARBA" id="ARBA00022679"/>
    </source>
</evidence>
<comment type="pathway">
    <text evidence="2">Lipid metabolism; sphingolipid metabolism.</text>
</comment>
<dbReference type="Proteomes" id="UP001164746">
    <property type="component" value="Chromosome 3"/>
</dbReference>
<comment type="similarity">
    <text evidence="4">Belongs to the glycosyltransferase 2 family.</text>
</comment>
<dbReference type="PANTHER" id="PTHR12726:SF0">
    <property type="entry name" value="CERAMIDE GLUCOSYLTRANSFERASE"/>
    <property type="match status" value="1"/>
</dbReference>
<dbReference type="SUPFAM" id="SSF53448">
    <property type="entry name" value="Nucleotide-diphospho-sugar transferases"/>
    <property type="match status" value="1"/>
</dbReference>
<dbReference type="PANTHER" id="PTHR12726">
    <property type="entry name" value="CERAMIDE GLUCOSYLTRANSFERASE"/>
    <property type="match status" value="1"/>
</dbReference>
<evidence type="ECO:0000256" key="5">
    <source>
        <dbReference type="ARBA" id="ARBA00012699"/>
    </source>
</evidence>
<gene>
    <name evidence="12" type="ORF">MAR_025121</name>
</gene>
<protein>
    <recommendedName>
        <fullName evidence="5">ceramide glucosyltransferase</fullName>
        <ecNumber evidence="5">2.4.1.80</ecNumber>
    </recommendedName>
</protein>
<keyword evidence="7" id="KW-0808">Transferase</keyword>
<keyword evidence="6" id="KW-0328">Glycosyltransferase</keyword>
<accession>A0ABY7DV24</accession>
<keyword evidence="9 11" id="KW-1133">Transmembrane helix</keyword>
<evidence type="ECO:0000256" key="8">
    <source>
        <dbReference type="ARBA" id="ARBA00022692"/>
    </source>
</evidence>
<feature type="transmembrane region" description="Helical" evidence="11">
    <location>
        <begin position="437"/>
        <end position="457"/>
    </location>
</feature>
<organism evidence="12 13">
    <name type="scientific">Mya arenaria</name>
    <name type="common">Soft-shell clam</name>
    <dbReference type="NCBI Taxonomy" id="6604"/>
    <lineage>
        <taxon>Eukaryota</taxon>
        <taxon>Metazoa</taxon>
        <taxon>Spiralia</taxon>
        <taxon>Lophotrochozoa</taxon>
        <taxon>Mollusca</taxon>
        <taxon>Bivalvia</taxon>
        <taxon>Autobranchia</taxon>
        <taxon>Heteroconchia</taxon>
        <taxon>Euheterodonta</taxon>
        <taxon>Imparidentia</taxon>
        <taxon>Neoheterodontei</taxon>
        <taxon>Myida</taxon>
        <taxon>Myoidea</taxon>
        <taxon>Myidae</taxon>
        <taxon>Mya</taxon>
    </lineage>
</organism>
<feature type="transmembrane region" description="Helical" evidence="11">
    <location>
        <begin position="283"/>
        <end position="302"/>
    </location>
</feature>
<feature type="transmembrane region" description="Helical" evidence="11">
    <location>
        <begin position="404"/>
        <end position="425"/>
    </location>
</feature>
<evidence type="ECO:0000256" key="9">
    <source>
        <dbReference type="ARBA" id="ARBA00022989"/>
    </source>
</evidence>
<keyword evidence="8 11" id="KW-0812">Transmembrane</keyword>
<evidence type="ECO:0000256" key="10">
    <source>
        <dbReference type="ARBA" id="ARBA00023136"/>
    </source>
</evidence>
<reference evidence="12" key="1">
    <citation type="submission" date="2022-11" db="EMBL/GenBank/DDBJ databases">
        <title>Centuries of genome instability and evolution in soft-shell clam transmissible cancer (bioRxiv).</title>
        <authorList>
            <person name="Hart S.F.M."/>
            <person name="Yonemitsu M.A."/>
            <person name="Giersch R.M."/>
            <person name="Beal B.F."/>
            <person name="Arriagada G."/>
            <person name="Davis B.W."/>
            <person name="Ostrander E.A."/>
            <person name="Goff S.P."/>
            <person name="Metzger M.J."/>
        </authorList>
    </citation>
    <scope>NUCLEOTIDE SEQUENCE</scope>
    <source>
        <strain evidence="12">MELC-2E11</strain>
        <tissue evidence="12">Siphon/mantle</tissue>
    </source>
</reference>
<proteinExistence type="inferred from homology"/>
<dbReference type="InterPro" id="IPR029044">
    <property type="entry name" value="Nucleotide-diphossugar_trans"/>
</dbReference>
<evidence type="ECO:0000256" key="3">
    <source>
        <dbReference type="ARBA" id="ARBA00004991"/>
    </source>
</evidence>
<dbReference type="InterPro" id="IPR025993">
    <property type="entry name" value="Ceramide_glucosylTrfase"/>
</dbReference>
<dbReference type="Pfam" id="PF13506">
    <property type="entry name" value="Glyco_transf_21"/>
    <property type="match status" value="1"/>
</dbReference>
<dbReference type="Gene3D" id="3.90.550.10">
    <property type="entry name" value="Spore Coat Polysaccharide Biosynthesis Protein SpsA, Chain A"/>
    <property type="match status" value="1"/>
</dbReference>
<comment type="pathway">
    <text evidence="3">Sphingolipid metabolism.</text>
</comment>
<sequence>MYIHSLLSAAACIICSAVLLFSFSMPFRGFDCSRRIFQLLNVPGTGFTPGVNNNDNINIIDGIRIRADRDIQEYSVPSNHGTMGLYSLLDEQTWSYIVFFLGVIALVLYAMSTFFIIVSQIGGRFILFKKEDTALISDNVPGVSIIKPLMGIDPLLEINLESHFSISYPKFELLCCVQDDHDPAINLVYKLKEKYPKVDCSLFIGGKDGIINPMVHNMAPAYDHAKYEYVWISTRSTDIMMDMACKLQKPNVALCHQMPFTTDQKGFAQTLEKTYFGGAFARYYLAFNILGLCCCTGMSYMFKKSALDELHGLNWFGKYLAEDFYLTHALHEKGHRLVMSSYPAQQNLAQSAVVGYKNRMVRWLRLRLNMMPLVSGFLEPMTECIPLGLYAAWAFYHFLGINPYIFFAVHFCLWLISDHLLLRLIQHGPLPFSKLQYTIVWILREVLAVWVFFVALISPRRIKWGKHTYKLSLGGHTELLNTHDKGKVKL</sequence>
<feature type="transmembrane region" description="Helical" evidence="11">
    <location>
        <begin position="370"/>
        <end position="392"/>
    </location>
</feature>
<evidence type="ECO:0000256" key="2">
    <source>
        <dbReference type="ARBA" id="ARBA00004760"/>
    </source>
</evidence>
<evidence type="ECO:0000313" key="13">
    <source>
        <dbReference type="Proteomes" id="UP001164746"/>
    </source>
</evidence>
<feature type="transmembrane region" description="Helical" evidence="11">
    <location>
        <begin position="94"/>
        <end position="118"/>
    </location>
</feature>
<evidence type="ECO:0000256" key="1">
    <source>
        <dbReference type="ARBA" id="ARBA00004141"/>
    </source>
</evidence>
<keyword evidence="13" id="KW-1185">Reference proteome</keyword>
<keyword evidence="10 11" id="KW-0472">Membrane</keyword>
<evidence type="ECO:0000313" key="12">
    <source>
        <dbReference type="EMBL" id="WAR00749.1"/>
    </source>
</evidence>